<evidence type="ECO:0000256" key="7">
    <source>
        <dbReference type="ARBA" id="ARBA00023136"/>
    </source>
</evidence>
<dbReference type="InterPro" id="IPR008995">
    <property type="entry name" value="Mo/tungstate-bd_C_term_dom"/>
</dbReference>
<dbReference type="InterPro" id="IPR003593">
    <property type="entry name" value="AAA+_ATPase"/>
</dbReference>
<dbReference type="InterPro" id="IPR027417">
    <property type="entry name" value="P-loop_NTPase"/>
</dbReference>
<name>A0A918VN71_9GAMM</name>
<dbReference type="InterPro" id="IPR017871">
    <property type="entry name" value="ABC_transporter-like_CS"/>
</dbReference>
<evidence type="ECO:0000259" key="9">
    <source>
        <dbReference type="PROSITE" id="PS50893"/>
    </source>
</evidence>
<dbReference type="SUPFAM" id="SSF52540">
    <property type="entry name" value="P-loop containing nucleoside triphosphate hydrolases"/>
    <property type="match status" value="1"/>
</dbReference>
<evidence type="ECO:0000256" key="6">
    <source>
        <dbReference type="ARBA" id="ARBA00022967"/>
    </source>
</evidence>
<sequence length="362" mass="40529">METPLIEVRGLRKNFDDVTALSNIDLSIKEGEFFSLLGSSGCGKSTLLRILAGFEQPTEGRVFIQGKDVTDLPPYERPLNMMFQSYALFPHLSVFNNVAYGLKRDRIPNAEIAARVEEICQLMQISKLMNRKPHQLSGGQRQRVALARALVKRAKILLLDEPLGALDKKLREDMQFELVNLQELLKMTFVVVTHDQEEAMTMSSRVALLNDGLIEQVDTPRRLYEYPATRYAASFVGLSNLFEARVSSHQDDVVTLWCDALEAELTVRHVQPLVPDMVVTVLVRPEKVSITNPNAQADNSVVGVIENIAYLGDVSIYYCNLPNGQSVKFTQANVQPAAELPLDWGQKVRLGWRADTCNVLVA</sequence>
<dbReference type="InterPro" id="IPR005893">
    <property type="entry name" value="PotA-like"/>
</dbReference>
<comment type="catalytic activity">
    <reaction evidence="8">
        <text>ATP + H2O + polyamine-[polyamine-binding protein]Side 1 = ADP + phosphate + polyamineSide 2 + [polyamine-binding protein]Side 1.</text>
        <dbReference type="EC" id="7.6.2.11"/>
    </reaction>
</comment>
<accession>A0A918VN71</accession>
<keyword evidence="3" id="KW-0997">Cell inner membrane</keyword>
<dbReference type="InterPro" id="IPR013611">
    <property type="entry name" value="Transp-assoc_OB_typ2"/>
</dbReference>
<dbReference type="EC" id="7.6.2.11" evidence="8"/>
<evidence type="ECO:0000256" key="3">
    <source>
        <dbReference type="ARBA" id="ARBA00022519"/>
    </source>
</evidence>
<reference evidence="10" key="1">
    <citation type="journal article" date="2014" name="Int. J. Syst. Evol. Microbiol.">
        <title>Complete genome sequence of Corynebacterium casei LMG S-19264T (=DSM 44701T), isolated from a smear-ripened cheese.</title>
        <authorList>
            <consortium name="US DOE Joint Genome Institute (JGI-PGF)"/>
            <person name="Walter F."/>
            <person name="Albersmeier A."/>
            <person name="Kalinowski J."/>
            <person name="Ruckert C."/>
        </authorList>
    </citation>
    <scope>NUCLEOTIDE SEQUENCE</scope>
    <source>
        <strain evidence="10">KCTC 12711</strain>
    </source>
</reference>
<dbReference type="PROSITE" id="PS00211">
    <property type="entry name" value="ABC_TRANSPORTER_1"/>
    <property type="match status" value="1"/>
</dbReference>
<dbReference type="GO" id="GO:0015847">
    <property type="term" value="P:putrescine transport"/>
    <property type="evidence" value="ECO:0007669"/>
    <property type="project" value="UniProtKB-ARBA"/>
</dbReference>
<protein>
    <recommendedName>
        <fullName evidence="8">Spermidine/putrescine import ATP-binding protein PotA</fullName>
        <ecNumber evidence="8">7.6.2.11</ecNumber>
    </recommendedName>
</protein>
<evidence type="ECO:0000256" key="1">
    <source>
        <dbReference type="ARBA" id="ARBA00022448"/>
    </source>
</evidence>
<dbReference type="InterPro" id="IPR050093">
    <property type="entry name" value="ABC_SmlMolc_Importer"/>
</dbReference>
<dbReference type="GO" id="GO:0016887">
    <property type="term" value="F:ATP hydrolysis activity"/>
    <property type="evidence" value="ECO:0007669"/>
    <property type="project" value="InterPro"/>
</dbReference>
<evidence type="ECO:0000313" key="11">
    <source>
        <dbReference type="Proteomes" id="UP000614811"/>
    </source>
</evidence>
<reference evidence="10" key="2">
    <citation type="submission" date="2020-09" db="EMBL/GenBank/DDBJ databases">
        <authorList>
            <person name="Sun Q."/>
            <person name="Kim S."/>
        </authorList>
    </citation>
    <scope>NUCLEOTIDE SEQUENCE</scope>
    <source>
        <strain evidence="10">KCTC 12711</strain>
    </source>
</reference>
<dbReference type="SMART" id="SM00382">
    <property type="entry name" value="AAA"/>
    <property type="match status" value="1"/>
</dbReference>
<dbReference type="EMBL" id="BMXA01000003">
    <property type="protein sequence ID" value="GHA10777.1"/>
    <property type="molecule type" value="Genomic_DNA"/>
</dbReference>
<dbReference type="Pfam" id="PF00005">
    <property type="entry name" value="ABC_tran"/>
    <property type="match status" value="1"/>
</dbReference>
<keyword evidence="7 8" id="KW-0472">Membrane</keyword>
<dbReference type="PANTHER" id="PTHR42781">
    <property type="entry name" value="SPERMIDINE/PUTRESCINE IMPORT ATP-BINDING PROTEIN POTA"/>
    <property type="match status" value="1"/>
</dbReference>
<dbReference type="Gene3D" id="3.40.50.300">
    <property type="entry name" value="P-loop containing nucleotide triphosphate hydrolases"/>
    <property type="match status" value="1"/>
</dbReference>
<dbReference type="PANTHER" id="PTHR42781:SF5">
    <property type="entry name" value="PUTRESCINE TRANSPORT ATP-BINDING PROTEIN POTG"/>
    <property type="match status" value="1"/>
</dbReference>
<dbReference type="GO" id="GO:0043190">
    <property type="term" value="C:ATP-binding cassette (ABC) transporter complex"/>
    <property type="evidence" value="ECO:0007669"/>
    <property type="project" value="InterPro"/>
</dbReference>
<comment type="similarity">
    <text evidence="8">Belongs to the ABC transporter superfamily. Spermidine/putrescine importer (TC 3.A.1.11.1) family.</text>
</comment>
<dbReference type="GO" id="GO:0005524">
    <property type="term" value="F:ATP binding"/>
    <property type="evidence" value="ECO:0007669"/>
    <property type="project" value="UniProtKB-KW"/>
</dbReference>
<keyword evidence="5 8" id="KW-0067">ATP-binding</keyword>
<dbReference type="FunFam" id="3.40.50.300:FF:000133">
    <property type="entry name" value="Spermidine/putrescine import ATP-binding protein PotA"/>
    <property type="match status" value="1"/>
</dbReference>
<evidence type="ECO:0000256" key="8">
    <source>
        <dbReference type="RuleBase" id="RU364083"/>
    </source>
</evidence>
<dbReference type="GO" id="GO:0015417">
    <property type="term" value="F:ABC-type polyamine transporter activity"/>
    <property type="evidence" value="ECO:0007669"/>
    <property type="project" value="UniProtKB-EC"/>
</dbReference>
<dbReference type="Gene3D" id="2.40.50.100">
    <property type="match status" value="1"/>
</dbReference>
<evidence type="ECO:0000256" key="5">
    <source>
        <dbReference type="ARBA" id="ARBA00022840"/>
    </source>
</evidence>
<evidence type="ECO:0000256" key="4">
    <source>
        <dbReference type="ARBA" id="ARBA00022741"/>
    </source>
</evidence>
<evidence type="ECO:0000256" key="2">
    <source>
        <dbReference type="ARBA" id="ARBA00022475"/>
    </source>
</evidence>
<keyword evidence="1 8" id="KW-0813">Transport</keyword>
<dbReference type="Pfam" id="PF08402">
    <property type="entry name" value="TOBE_2"/>
    <property type="match status" value="1"/>
</dbReference>
<feature type="domain" description="ABC transporter" evidence="9">
    <location>
        <begin position="6"/>
        <end position="236"/>
    </location>
</feature>
<comment type="subunit">
    <text evidence="8">The complex is composed of two ATP-binding proteins (PotA), two transmembrane proteins (PotB and PotC) and a solute-binding protein (PotD).</text>
</comment>
<dbReference type="PROSITE" id="PS50893">
    <property type="entry name" value="ABC_TRANSPORTER_2"/>
    <property type="match status" value="1"/>
</dbReference>
<proteinExistence type="inferred from homology"/>
<comment type="caution">
    <text evidence="10">The sequence shown here is derived from an EMBL/GenBank/DDBJ whole genome shotgun (WGS) entry which is preliminary data.</text>
</comment>
<organism evidence="10 11">
    <name type="scientific">Arenicella chitinivorans</name>
    <dbReference type="NCBI Taxonomy" id="1329800"/>
    <lineage>
        <taxon>Bacteria</taxon>
        <taxon>Pseudomonadati</taxon>
        <taxon>Pseudomonadota</taxon>
        <taxon>Gammaproteobacteria</taxon>
        <taxon>Arenicellales</taxon>
        <taxon>Arenicellaceae</taxon>
        <taxon>Arenicella</taxon>
    </lineage>
</organism>
<keyword evidence="2 8" id="KW-1003">Cell membrane</keyword>
<dbReference type="AlphaFoldDB" id="A0A918VN71"/>
<evidence type="ECO:0000313" key="10">
    <source>
        <dbReference type="EMBL" id="GHA10777.1"/>
    </source>
</evidence>
<comment type="function">
    <text evidence="8">Part of the ABC transporter complex PotABCD involved in spermidine/putrescine import. Responsible for energy coupling to the transport system.</text>
</comment>
<keyword evidence="4 8" id="KW-0547">Nucleotide-binding</keyword>
<dbReference type="InterPro" id="IPR003439">
    <property type="entry name" value="ABC_transporter-like_ATP-bd"/>
</dbReference>
<keyword evidence="11" id="KW-1185">Reference proteome</keyword>
<dbReference type="Proteomes" id="UP000614811">
    <property type="component" value="Unassembled WGS sequence"/>
</dbReference>
<dbReference type="NCBIfam" id="TIGR01187">
    <property type="entry name" value="potA"/>
    <property type="match status" value="1"/>
</dbReference>
<dbReference type="SUPFAM" id="SSF50331">
    <property type="entry name" value="MOP-like"/>
    <property type="match status" value="1"/>
</dbReference>
<gene>
    <name evidence="8" type="primary">potA</name>
    <name evidence="10" type="ORF">GCM10008090_20590</name>
</gene>
<keyword evidence="6 8" id="KW-1278">Translocase</keyword>